<feature type="transmembrane region" description="Helical" evidence="5">
    <location>
        <begin position="135"/>
        <end position="153"/>
    </location>
</feature>
<gene>
    <name evidence="7" type="ordered locus">Selsp_0040</name>
</gene>
<protein>
    <submittedName>
        <fullName evidence="7">O-antigen polymerase</fullName>
    </submittedName>
</protein>
<feature type="transmembrane region" description="Helical" evidence="5">
    <location>
        <begin position="329"/>
        <end position="347"/>
    </location>
</feature>
<evidence type="ECO:0000256" key="1">
    <source>
        <dbReference type="ARBA" id="ARBA00004141"/>
    </source>
</evidence>
<keyword evidence="2 5" id="KW-0812">Transmembrane</keyword>
<dbReference type="RefSeq" id="WP_013740468.1">
    <property type="nucleotide sequence ID" value="NC_015437.1"/>
</dbReference>
<accession>F4EWP7</accession>
<keyword evidence="4 5" id="KW-0472">Membrane</keyword>
<keyword evidence="3 5" id="KW-1133">Transmembrane helix</keyword>
<keyword evidence="8" id="KW-1185">Reference proteome</keyword>
<feature type="transmembrane region" description="Helical" evidence="5">
    <location>
        <begin position="68"/>
        <end position="85"/>
    </location>
</feature>
<proteinExistence type="predicted"/>
<name>F4EWP7_SELS3</name>
<dbReference type="Proteomes" id="UP000011124">
    <property type="component" value="Chromosome"/>
</dbReference>
<evidence type="ECO:0000256" key="3">
    <source>
        <dbReference type="ARBA" id="ARBA00022989"/>
    </source>
</evidence>
<dbReference type="InterPro" id="IPR051533">
    <property type="entry name" value="WaaL-like"/>
</dbReference>
<dbReference type="EMBL" id="CP002637">
    <property type="protein sequence ID" value="AEB99023.1"/>
    <property type="molecule type" value="Genomic_DNA"/>
</dbReference>
<feature type="domain" description="O-antigen ligase-related" evidence="6">
    <location>
        <begin position="224"/>
        <end position="396"/>
    </location>
</feature>
<dbReference type="Pfam" id="PF04932">
    <property type="entry name" value="Wzy_C"/>
    <property type="match status" value="1"/>
</dbReference>
<evidence type="ECO:0000313" key="8">
    <source>
        <dbReference type="Proteomes" id="UP000011124"/>
    </source>
</evidence>
<dbReference type="GO" id="GO:0016020">
    <property type="term" value="C:membrane"/>
    <property type="evidence" value="ECO:0007669"/>
    <property type="project" value="UniProtKB-SubCell"/>
</dbReference>
<organism evidence="7 8">
    <name type="scientific">Selenomonas sputigena (strain ATCC 35185 / DSM 20758 / CCUG 44933 / VPI D19B-28)</name>
    <dbReference type="NCBI Taxonomy" id="546271"/>
    <lineage>
        <taxon>Bacteria</taxon>
        <taxon>Bacillati</taxon>
        <taxon>Bacillota</taxon>
        <taxon>Negativicutes</taxon>
        <taxon>Selenomonadales</taxon>
        <taxon>Selenomonadaceae</taxon>
        <taxon>Selenomonas</taxon>
    </lineage>
</organism>
<sequence length="463" mass="52627">MKGSFKLIHRYLIAIAIVLLPVFNSLGTDKLGALGRSASTYPLLLGVIVWLGTLVLQRGKVYYPRNLGFFFLLMFLLTAVLSGLFNLPDLYVLKYQGISGIDRFFIQIFALLFYVFIVIYIYNAFYHAGKEAERLFVTALSLSFFLAGGYSLFEIGAFLNVPFSTEILGYIDTLFRANEELYGLRLRSLANEASMFAMYCTLIFPWIFSRFFRNRRSFGDIIIVSYFILLMGLTFSRTAYIVFIIQLIVFFILYRKEIFSVGMHGAVYFFAIIGILTFGAISIYFSNMELFEKIDVTALVYSLVSDDVDNPHLLSNIARYSSQIAAIRMFFDHPVLGVGLGGFGFYAPQYYPDSLGESWEIIAQSSNTIGGAWPVAHGLYVRILAEMGILGLVFWLFLWGWNIFKSFASLRNLAREQIQYKKNLLISLIGMLLIGFVGDSLTWASYWIYLGFLGIEESNGCRE</sequence>
<dbReference type="AlphaFoldDB" id="F4EWP7"/>
<dbReference type="PANTHER" id="PTHR37422">
    <property type="entry name" value="TEICHURONIC ACID BIOSYNTHESIS PROTEIN TUAE"/>
    <property type="match status" value="1"/>
</dbReference>
<dbReference type="KEGG" id="ssg:Selsp_0040"/>
<evidence type="ECO:0000256" key="5">
    <source>
        <dbReference type="SAM" id="Phobius"/>
    </source>
</evidence>
<dbReference type="HOGENOM" id="CLU_044692_0_0_9"/>
<feature type="transmembrane region" description="Helical" evidence="5">
    <location>
        <begin position="383"/>
        <end position="404"/>
    </location>
</feature>
<reference evidence="7 8" key="1">
    <citation type="submission" date="2011-04" db="EMBL/GenBank/DDBJ databases">
        <title>The complete genome of Selenomonas sputigena DSM 20758.</title>
        <authorList>
            <consortium name="US DOE Joint Genome Institute (JGI-PGF)"/>
            <person name="Lucas S."/>
            <person name="Copeland A."/>
            <person name="Lapidus A."/>
            <person name="Bruce D."/>
            <person name="Goodwin L."/>
            <person name="Pitluck S."/>
            <person name="Peters L."/>
            <person name="Kyrpides N."/>
            <person name="Mavromatis K."/>
            <person name="Ivanova N."/>
            <person name="Ovchinnikova G."/>
            <person name="Teshima H."/>
            <person name="Detter J.C."/>
            <person name="Tapia R."/>
            <person name="Han C."/>
            <person name="Land M."/>
            <person name="Hauser L."/>
            <person name="Markowitz V."/>
            <person name="Cheng J.-F."/>
            <person name="Hugenholtz P."/>
            <person name="Woyke T."/>
            <person name="Wu D."/>
            <person name="Gronow S."/>
            <person name="Wellnitz S."/>
            <person name="Schneider S."/>
            <person name="Klenk H.-P."/>
            <person name="Eisen J.A."/>
        </authorList>
    </citation>
    <scope>NUCLEOTIDE SEQUENCE [LARGE SCALE GENOMIC DNA]</scope>
    <source>
        <strain evidence="8">ATCC 35185 / DSM 20758 / VPI D19B-28</strain>
    </source>
</reference>
<evidence type="ECO:0000256" key="4">
    <source>
        <dbReference type="ARBA" id="ARBA00023136"/>
    </source>
</evidence>
<feature type="transmembrane region" description="Helical" evidence="5">
    <location>
        <begin position="38"/>
        <end position="56"/>
    </location>
</feature>
<feature type="transmembrane region" description="Helical" evidence="5">
    <location>
        <begin position="266"/>
        <end position="285"/>
    </location>
</feature>
<feature type="transmembrane region" description="Helical" evidence="5">
    <location>
        <begin position="193"/>
        <end position="212"/>
    </location>
</feature>
<evidence type="ECO:0000256" key="2">
    <source>
        <dbReference type="ARBA" id="ARBA00022692"/>
    </source>
</evidence>
<comment type="subcellular location">
    <subcellularLocation>
        <location evidence="1">Membrane</location>
        <topology evidence="1">Multi-pass membrane protein</topology>
    </subcellularLocation>
</comment>
<feature type="transmembrane region" description="Helical" evidence="5">
    <location>
        <begin position="224"/>
        <end position="254"/>
    </location>
</feature>
<feature type="transmembrane region" description="Helical" evidence="5">
    <location>
        <begin position="7"/>
        <end position="26"/>
    </location>
</feature>
<dbReference type="InterPro" id="IPR007016">
    <property type="entry name" value="O-antigen_ligase-rel_domated"/>
</dbReference>
<feature type="transmembrane region" description="Helical" evidence="5">
    <location>
        <begin position="105"/>
        <end position="123"/>
    </location>
</feature>
<dbReference type="PANTHER" id="PTHR37422:SF13">
    <property type="entry name" value="LIPOPOLYSACCHARIDE BIOSYNTHESIS PROTEIN PA4999-RELATED"/>
    <property type="match status" value="1"/>
</dbReference>
<feature type="transmembrane region" description="Helical" evidence="5">
    <location>
        <begin position="424"/>
        <end position="449"/>
    </location>
</feature>
<evidence type="ECO:0000313" key="7">
    <source>
        <dbReference type="EMBL" id="AEB99023.1"/>
    </source>
</evidence>
<evidence type="ECO:0000259" key="6">
    <source>
        <dbReference type="Pfam" id="PF04932"/>
    </source>
</evidence>